<reference evidence="2 3" key="1">
    <citation type="journal article" date="2020" name="Nature">
        <title>Six reference-quality genomes reveal evolution of bat adaptations.</title>
        <authorList>
            <person name="Jebb D."/>
            <person name="Huang Z."/>
            <person name="Pippel M."/>
            <person name="Hughes G.M."/>
            <person name="Lavrichenko K."/>
            <person name="Devanna P."/>
            <person name="Winkler S."/>
            <person name="Jermiin L.S."/>
            <person name="Skirmuntt E.C."/>
            <person name="Katzourakis A."/>
            <person name="Burkitt-Gray L."/>
            <person name="Ray D.A."/>
            <person name="Sullivan K.A.M."/>
            <person name="Roscito J.G."/>
            <person name="Kirilenko B.M."/>
            <person name="Davalos L.M."/>
            <person name="Corthals A.P."/>
            <person name="Power M.L."/>
            <person name="Jones G."/>
            <person name="Ransome R.D."/>
            <person name="Dechmann D.K.N."/>
            <person name="Locatelli A.G."/>
            <person name="Puechmaille S.J."/>
            <person name="Fedrigo O."/>
            <person name="Jarvis E.D."/>
            <person name="Hiller M."/>
            <person name="Vernes S.C."/>
            <person name="Myers E.W."/>
            <person name="Teeling E.C."/>
        </authorList>
    </citation>
    <scope>NUCLEOTIDE SEQUENCE [LARGE SCALE GENOMIC DNA]</scope>
    <source>
        <strain evidence="2">Bat1K_MPI-CBG_1</strain>
    </source>
</reference>
<organism evidence="2 3">
    <name type="scientific">Phyllostomus discolor</name>
    <name type="common">pale spear-nosed bat</name>
    <dbReference type="NCBI Taxonomy" id="89673"/>
    <lineage>
        <taxon>Eukaryota</taxon>
        <taxon>Metazoa</taxon>
        <taxon>Chordata</taxon>
        <taxon>Craniata</taxon>
        <taxon>Vertebrata</taxon>
        <taxon>Euteleostomi</taxon>
        <taxon>Mammalia</taxon>
        <taxon>Eutheria</taxon>
        <taxon>Laurasiatheria</taxon>
        <taxon>Chiroptera</taxon>
        <taxon>Yangochiroptera</taxon>
        <taxon>Phyllostomidae</taxon>
        <taxon>Phyllostominae</taxon>
        <taxon>Phyllostomus</taxon>
    </lineage>
</organism>
<dbReference type="AlphaFoldDB" id="A0A834E2Y5"/>
<evidence type="ECO:0000313" key="2">
    <source>
        <dbReference type="EMBL" id="KAF6105700.1"/>
    </source>
</evidence>
<proteinExistence type="predicted"/>
<dbReference type="GO" id="GO:0008168">
    <property type="term" value="F:methyltransferase activity"/>
    <property type="evidence" value="ECO:0007669"/>
    <property type="project" value="UniProtKB-KW"/>
</dbReference>
<keyword evidence="2" id="KW-0808">Transferase</keyword>
<evidence type="ECO:0000313" key="3">
    <source>
        <dbReference type="Proteomes" id="UP000664940"/>
    </source>
</evidence>
<feature type="region of interest" description="Disordered" evidence="1">
    <location>
        <begin position="1"/>
        <end position="44"/>
    </location>
</feature>
<sequence>MCSLASGATGGRSALVDEEDLPDLSDSGDEAAWEDEDDAELPHDKQQTPCLFCDRFVQLCARLQPRGPGRVRLCGLLAWSQSGLPSNSPASGLEWGLLKTLSGIGGVALGCTQVVFDRPQFPRV</sequence>
<dbReference type="GO" id="GO:0032259">
    <property type="term" value="P:methylation"/>
    <property type="evidence" value="ECO:0007669"/>
    <property type="project" value="UniProtKB-KW"/>
</dbReference>
<evidence type="ECO:0000256" key="1">
    <source>
        <dbReference type="SAM" id="MobiDB-lite"/>
    </source>
</evidence>
<comment type="caution">
    <text evidence="2">The sequence shown here is derived from an EMBL/GenBank/DDBJ whole genome shotgun (WGS) entry which is preliminary data.</text>
</comment>
<keyword evidence="2" id="KW-0489">Methyltransferase</keyword>
<protein>
    <submittedName>
        <fullName evidence="2">Protein arginine methyltransferase 3</fullName>
    </submittedName>
</protein>
<dbReference type="Proteomes" id="UP000664940">
    <property type="component" value="Unassembled WGS sequence"/>
</dbReference>
<gene>
    <name evidence="2" type="ORF">HJG60_015579</name>
</gene>
<accession>A0A834E2Y5</accession>
<feature type="compositionally biased region" description="Acidic residues" evidence="1">
    <location>
        <begin position="16"/>
        <end position="39"/>
    </location>
</feature>
<name>A0A834E2Y5_9CHIR</name>
<dbReference type="EMBL" id="JABVXQ010000006">
    <property type="protein sequence ID" value="KAF6105700.1"/>
    <property type="molecule type" value="Genomic_DNA"/>
</dbReference>